<dbReference type="Pfam" id="PF00071">
    <property type="entry name" value="Ras"/>
    <property type="match status" value="1"/>
</dbReference>
<dbReference type="SUPFAM" id="SSF52540">
    <property type="entry name" value="P-loop containing nucleoside triphosphate hydrolases"/>
    <property type="match status" value="1"/>
</dbReference>
<dbReference type="PROSITE" id="PS51419">
    <property type="entry name" value="RAB"/>
    <property type="match status" value="1"/>
</dbReference>
<reference evidence="2" key="2">
    <citation type="submission" date="2020-05" db="UniProtKB">
        <authorList>
            <consortium name="EnsemblMetazoa"/>
        </authorList>
    </citation>
    <scope>IDENTIFICATION</scope>
    <source>
        <strain evidence="2">ACHKN1017</strain>
    </source>
</reference>
<feature type="region of interest" description="Disordered" evidence="1">
    <location>
        <begin position="1"/>
        <end position="140"/>
    </location>
</feature>
<dbReference type="PANTHER" id="PTHR46350:SF2">
    <property type="entry name" value="RAS LIKE FAMILY 10 MEMBER B"/>
    <property type="match status" value="1"/>
</dbReference>
<evidence type="ECO:0000313" key="3">
    <source>
        <dbReference type="Proteomes" id="UP000075881"/>
    </source>
</evidence>
<dbReference type="GO" id="GO:0005525">
    <property type="term" value="F:GTP binding"/>
    <property type="evidence" value="ECO:0007669"/>
    <property type="project" value="InterPro"/>
</dbReference>
<organism evidence="2 3">
    <name type="scientific">Anopheles christyi</name>
    <dbReference type="NCBI Taxonomy" id="43041"/>
    <lineage>
        <taxon>Eukaryota</taxon>
        <taxon>Metazoa</taxon>
        <taxon>Ecdysozoa</taxon>
        <taxon>Arthropoda</taxon>
        <taxon>Hexapoda</taxon>
        <taxon>Insecta</taxon>
        <taxon>Pterygota</taxon>
        <taxon>Neoptera</taxon>
        <taxon>Endopterygota</taxon>
        <taxon>Diptera</taxon>
        <taxon>Nematocera</taxon>
        <taxon>Culicoidea</taxon>
        <taxon>Culicidae</taxon>
        <taxon>Anophelinae</taxon>
        <taxon>Anopheles</taxon>
    </lineage>
</organism>
<dbReference type="PROSITE" id="PS51421">
    <property type="entry name" value="RAS"/>
    <property type="match status" value="1"/>
</dbReference>
<dbReference type="SMART" id="SM00173">
    <property type="entry name" value="RAS"/>
    <property type="match status" value="1"/>
</dbReference>
<reference evidence="3" key="1">
    <citation type="submission" date="2013-03" db="EMBL/GenBank/DDBJ databases">
        <title>The Genome Sequence of Anopheles christyi ACHKN1017.</title>
        <authorList>
            <consortium name="The Broad Institute Genomics Platform"/>
            <person name="Neafsey D.E."/>
            <person name="Besansky N."/>
            <person name="Walker B."/>
            <person name="Young S.K."/>
            <person name="Zeng Q."/>
            <person name="Gargeya S."/>
            <person name="Fitzgerald M."/>
            <person name="Haas B."/>
            <person name="Abouelleil A."/>
            <person name="Allen A.W."/>
            <person name="Alvarado L."/>
            <person name="Arachchi H.M."/>
            <person name="Berlin A.M."/>
            <person name="Chapman S.B."/>
            <person name="Gainer-Dewar J."/>
            <person name="Goldberg J."/>
            <person name="Griggs A."/>
            <person name="Gujja S."/>
            <person name="Hansen M."/>
            <person name="Howarth C."/>
            <person name="Imamovic A."/>
            <person name="Ireland A."/>
            <person name="Larimer J."/>
            <person name="McCowan C."/>
            <person name="Murphy C."/>
            <person name="Pearson M."/>
            <person name="Poon T.W."/>
            <person name="Priest M."/>
            <person name="Roberts A."/>
            <person name="Saif S."/>
            <person name="Shea T."/>
            <person name="Sisk P."/>
            <person name="Sykes S."/>
            <person name="Wortman J."/>
            <person name="Nusbaum C."/>
            <person name="Birren B."/>
        </authorList>
    </citation>
    <scope>NUCLEOTIDE SEQUENCE [LARGE SCALE GENOMIC DNA]</scope>
    <source>
        <strain evidence="3">ACHKN1017</strain>
    </source>
</reference>
<feature type="compositionally biased region" description="Low complexity" evidence="1">
    <location>
        <begin position="62"/>
        <end position="140"/>
    </location>
</feature>
<dbReference type="Gene3D" id="3.40.50.300">
    <property type="entry name" value="P-loop containing nucleotide triphosphate hydrolases"/>
    <property type="match status" value="1"/>
</dbReference>
<dbReference type="InterPro" id="IPR052661">
    <property type="entry name" value="Ras-like_GTPase_Reg"/>
</dbReference>
<sequence length="386" mass="42844">MWNRLSPTNSNRLLHDNGKDYCNNPLKISHNSKSSEKARTPKPTKASSQQPARPHPTTRKPSQTSNTKPTSTTINIITNTITTTSSTSFSTNARTTPTSATTTSTTTGTTASASAPTKTGAGRVSSLSSNSSITTKTTTTTTKIKPFSTKTTTNTNKGTTASNKLNKILSIDMEIRIQNKCPDPPWMQGPLKVAFLGASGVGRTSILQQFFKHDFPKEHIRTTKRGVYRSCLVCDTCIRELMVLDVPPQKYFPIDNLAEWNNGHPLGLRTVHTYVLVYDMGNLDTFQVYCRNMRDQILESFNHRDFKIMVVGNKVDRASNPHTQELKDISTLVRKHWRCGYVECSAKHNYKIGDIFKELMGYPVGGTAPKLEFSQSIGSKNRCTIL</sequence>
<dbReference type="STRING" id="43041.A0A182K295"/>
<dbReference type="PANTHER" id="PTHR46350">
    <property type="entry name" value="RAS LIKE FAMILY 10 MEMBER B-RELATED"/>
    <property type="match status" value="1"/>
</dbReference>
<dbReference type="EnsemblMetazoa" id="ACHR004879-RA">
    <property type="protein sequence ID" value="ACHR004879-PA"/>
    <property type="gene ID" value="ACHR004879"/>
</dbReference>
<accession>A0A182K295</accession>
<evidence type="ECO:0000256" key="1">
    <source>
        <dbReference type="SAM" id="MobiDB-lite"/>
    </source>
</evidence>
<protein>
    <submittedName>
        <fullName evidence="2">Uncharacterized protein</fullName>
    </submittedName>
</protein>
<dbReference type="SMART" id="SM00175">
    <property type="entry name" value="RAB"/>
    <property type="match status" value="1"/>
</dbReference>
<feature type="compositionally biased region" description="Polar residues" evidence="1">
    <location>
        <begin position="1"/>
        <end position="12"/>
    </location>
</feature>
<dbReference type="InterPro" id="IPR001806">
    <property type="entry name" value="Small_GTPase"/>
</dbReference>
<dbReference type="AlphaFoldDB" id="A0A182K295"/>
<name>A0A182K295_9DIPT</name>
<dbReference type="VEuPathDB" id="VectorBase:ACHR004879"/>
<dbReference type="InterPro" id="IPR027417">
    <property type="entry name" value="P-loop_NTPase"/>
</dbReference>
<dbReference type="GO" id="GO:0003924">
    <property type="term" value="F:GTPase activity"/>
    <property type="evidence" value="ECO:0007669"/>
    <property type="project" value="InterPro"/>
</dbReference>
<proteinExistence type="predicted"/>
<keyword evidence="3" id="KW-1185">Reference proteome</keyword>
<evidence type="ECO:0000313" key="2">
    <source>
        <dbReference type="EnsemblMetazoa" id="ACHR004879-PA"/>
    </source>
</evidence>
<dbReference type="PRINTS" id="PR00449">
    <property type="entry name" value="RASTRNSFRMNG"/>
</dbReference>
<dbReference type="Proteomes" id="UP000075881">
    <property type="component" value="Unassembled WGS sequence"/>
</dbReference>